<dbReference type="SUPFAM" id="SSF46565">
    <property type="entry name" value="Chaperone J-domain"/>
    <property type="match status" value="1"/>
</dbReference>
<dbReference type="OrthoDB" id="1717591at2759"/>
<dbReference type="STRING" id="52247.A0A4T0X5U0"/>
<evidence type="ECO:0000313" key="3">
    <source>
        <dbReference type="EMBL" id="TID30377.1"/>
    </source>
</evidence>
<dbReference type="GO" id="GO:0072318">
    <property type="term" value="P:clathrin coat disassembly"/>
    <property type="evidence" value="ECO:0007669"/>
    <property type="project" value="TreeGrafter"/>
</dbReference>
<dbReference type="AlphaFoldDB" id="A0A4T0X5U0"/>
<dbReference type="PANTHER" id="PTHR23172:SF19">
    <property type="entry name" value="J DOMAIN-CONTAINING PROTEIN"/>
    <property type="match status" value="1"/>
</dbReference>
<dbReference type="GO" id="GO:0005737">
    <property type="term" value="C:cytoplasm"/>
    <property type="evidence" value="ECO:0007669"/>
    <property type="project" value="TreeGrafter"/>
</dbReference>
<dbReference type="CDD" id="cd14270">
    <property type="entry name" value="UBA"/>
    <property type="match status" value="1"/>
</dbReference>
<gene>
    <name evidence="3" type="ORF">CANINC_001079</name>
</gene>
<dbReference type="FunFam" id="1.10.287.110:FF:000002">
    <property type="entry name" value="putative tyrosine-protein phosphatase auxilin isoform X2"/>
    <property type="match status" value="1"/>
</dbReference>
<dbReference type="SUPFAM" id="SSF48452">
    <property type="entry name" value="TPR-like"/>
    <property type="match status" value="1"/>
</dbReference>
<evidence type="ECO:0000259" key="2">
    <source>
        <dbReference type="PROSITE" id="PS50030"/>
    </source>
</evidence>
<evidence type="ECO:0000256" key="1">
    <source>
        <dbReference type="SAM" id="MobiDB-lite"/>
    </source>
</evidence>
<dbReference type="InterPro" id="IPR011990">
    <property type="entry name" value="TPR-like_helical_dom_sf"/>
</dbReference>
<dbReference type="Gene3D" id="1.10.287.110">
    <property type="entry name" value="DnaJ domain"/>
    <property type="match status" value="1"/>
</dbReference>
<dbReference type="GO" id="GO:0072583">
    <property type="term" value="P:clathrin-dependent endocytosis"/>
    <property type="evidence" value="ECO:0007669"/>
    <property type="project" value="TreeGrafter"/>
</dbReference>
<dbReference type="Gene3D" id="1.25.40.10">
    <property type="entry name" value="Tetratricopeptide repeat domain"/>
    <property type="match status" value="1"/>
</dbReference>
<feature type="domain" description="UBA" evidence="2">
    <location>
        <begin position="147"/>
        <end position="193"/>
    </location>
</feature>
<dbReference type="InterPro" id="IPR009060">
    <property type="entry name" value="UBA-like_sf"/>
</dbReference>
<dbReference type="SUPFAM" id="SSF46934">
    <property type="entry name" value="UBA-like"/>
    <property type="match status" value="1"/>
</dbReference>
<dbReference type="GO" id="GO:0030276">
    <property type="term" value="F:clathrin binding"/>
    <property type="evidence" value="ECO:0007669"/>
    <property type="project" value="TreeGrafter"/>
</dbReference>
<dbReference type="Proteomes" id="UP000307173">
    <property type="component" value="Unassembled WGS sequence"/>
</dbReference>
<feature type="compositionally biased region" description="Polar residues" evidence="1">
    <location>
        <begin position="546"/>
        <end position="573"/>
    </location>
</feature>
<dbReference type="PANTHER" id="PTHR23172">
    <property type="entry name" value="AUXILIN/CYCLIN G-ASSOCIATED KINASE-RELATED"/>
    <property type="match status" value="1"/>
</dbReference>
<comment type="caution">
    <text evidence="3">The sequence shown here is derived from an EMBL/GenBank/DDBJ whole genome shotgun (WGS) entry which is preliminary data.</text>
</comment>
<feature type="region of interest" description="Disordered" evidence="1">
    <location>
        <begin position="544"/>
        <end position="590"/>
    </location>
</feature>
<feature type="compositionally biased region" description="Basic and acidic residues" evidence="1">
    <location>
        <begin position="574"/>
        <end position="590"/>
    </location>
</feature>
<dbReference type="EMBL" id="SELW01000155">
    <property type="protein sequence ID" value="TID30377.1"/>
    <property type="molecule type" value="Genomic_DNA"/>
</dbReference>
<dbReference type="PROSITE" id="PS50030">
    <property type="entry name" value="UBA"/>
    <property type="match status" value="1"/>
</dbReference>
<evidence type="ECO:0000313" key="4">
    <source>
        <dbReference type="Proteomes" id="UP000307173"/>
    </source>
</evidence>
<accession>A0A4T0X5U0</accession>
<dbReference type="Gene3D" id="1.10.8.10">
    <property type="entry name" value="DNA helicase RuvA subunit, C-terminal domain"/>
    <property type="match status" value="1"/>
</dbReference>
<name>A0A4T0X5U0_9ASCO</name>
<organism evidence="3 4">
    <name type="scientific">Pichia inconspicua</name>
    <dbReference type="NCBI Taxonomy" id="52247"/>
    <lineage>
        <taxon>Eukaryota</taxon>
        <taxon>Fungi</taxon>
        <taxon>Dikarya</taxon>
        <taxon>Ascomycota</taxon>
        <taxon>Saccharomycotina</taxon>
        <taxon>Pichiomycetes</taxon>
        <taxon>Pichiales</taxon>
        <taxon>Pichiaceae</taxon>
        <taxon>Pichia</taxon>
    </lineage>
</organism>
<proteinExistence type="predicted"/>
<dbReference type="InterPro" id="IPR036869">
    <property type="entry name" value="J_dom_sf"/>
</dbReference>
<dbReference type="GO" id="GO:0031982">
    <property type="term" value="C:vesicle"/>
    <property type="evidence" value="ECO:0007669"/>
    <property type="project" value="TreeGrafter"/>
</dbReference>
<reference evidence="3 4" key="1">
    <citation type="journal article" date="2019" name="Front. Genet.">
        <title>Whole-Genome Sequencing of the Opportunistic Yeast Pathogen Candida inconspicua Uncovers Its Hybrid Origin.</title>
        <authorList>
            <person name="Mixao V."/>
            <person name="Hansen A.P."/>
            <person name="Saus E."/>
            <person name="Boekhout T."/>
            <person name="Lass-Florl C."/>
            <person name="Gabaldon T."/>
        </authorList>
    </citation>
    <scope>NUCLEOTIDE SEQUENCE [LARGE SCALE GENOMIC DNA]</scope>
    <source>
        <strain evidence="3 4">CBS 180</strain>
    </source>
</reference>
<sequence>MSDLFADLLKDVSLGNSNKNADSNLSLNEKMSASKTASKVNDSNRSNLDLDFLDTYMQKSSSNIGVSKSNTFSDSNDLFFSQNVPAKAQRLTEIKPVPKPTECISKTTNLLDDVFELSDNAGSLNNRSPALNSFVIPPSPKKASHIPSQQEMRDAALAELLDMGFPIEKATNALKATESGCDVNSAISILMDAAHKSTRHIPQSSTIDYNEPDLINEISSNIISTATLLFNSGKKKIQQGVEMYRKQKLENDQGIPRWMKNQQQYKNNSMKLSDWNEGEDEMDEQTMRRILKRQGQRENVFEQKDFHEKGQSTASPSLYKNVKSLKIDDNRNISHETKDRLKSNTEKYAKSILVKPSSTSPSQNIQPAEEIDLLGGFSSLKPQNSFEFSIPLLDSAQRMAFTHSREIAQENFKTGDFTKSLEFYIEAGNVIPSDHPYQVIICSNLTLLYSKLGNAKEQLKTAERGLELIDGVMTKQKVSISDLSNLKFEDGKSLKSFWSKLVLKKAESLEFLERWNESKIAYETLIKNGECSKTIMDGKNRCNKVLNPQKNVKPRNNNSQSEVNRKSASTASEKLQRVKEFGDQKKREENEKFQLHDKVEAKLESWRKGNEDNIRALICSLDTILWPELNWKPIKLTDLVMDNKVKINYMKAVAKTHPDKIASSESTENKMIANGVFITLNEAWEKFKANKGL</sequence>
<keyword evidence="4" id="KW-1185">Reference proteome</keyword>
<dbReference type="InterPro" id="IPR015940">
    <property type="entry name" value="UBA"/>
</dbReference>
<protein>
    <recommendedName>
        <fullName evidence="2">UBA domain-containing protein</fullName>
    </recommendedName>
</protein>